<comment type="caution">
    <text evidence="1">The sequence shown here is derived from an EMBL/GenBank/DDBJ whole genome shotgun (WGS) entry which is preliminary data.</text>
</comment>
<sequence>MLYSYALKKLHLAPRTQFFSLCTSPCKPQTHPNLLKLCSISQNIRQIKQVHAFGLLNGFLPGSVSLSASLILEYASFGDPGASRILFDQTVGNCRSAFIWNTLIRANSIAGVRDEFKTYNQMICAGIQPDDHTFPFVLKECSDCLEVQKGMEIHGVVFKVGLDMDVYVGNTLMLFYGNCGYLLDAKRVFDEMCERDSVSWNTIIGLCSLHGLYNVALNFFKEMSVTSGLKPNLVSVVSILPVCAETQDKVMASLVHCYVVKVGLYGQLRIGNALIDVYGKCGNEKALKQVFSEMVERNEVSWNAIITGFAYTGRNVEALNVFRLMIDARVTPNSITISSLLPLLGELGQCELGKEIHGYSLRMGIESDIFIANSLIDMYAKSGYSSIASTIFNKMGERNIVSWNSMVANFAQNKLEFAAVDLVRQMQAHGEIPSSVTFTNVLPACARLGFLNAGKEIHARIIRMGYTFDLFVSNSLIDMYAKCGCLNLSENVFDISPRDEISYNILIIGYSGTSNCSISLDFFSEMRLSGMIPDIVSFMGVISACANLGAIKQGKEIHGLLVRKLFHTHLFAANSLLDLYTKCGRMDIAIQVFDHIQDKDVASWNTMIMGYGMIGELDTAINLFEAMKEDGVRYDSVSFIAVLSACSHGGLVEEGRKYFKEMHVLNVEPTHMHYACMVDLLGRAGLIEEAADLVRGLPIAPDANIWGAFLGACRIHGNVELGRWAAQHLFELKPLHSGYYILLSNMYAEAERWDEANQVRKLMISKGAKKTPACSWVQIGDQMHAFLVGEKIEGLDSEFWLSECC</sequence>
<evidence type="ECO:0000313" key="2">
    <source>
        <dbReference type="Proteomes" id="UP000828941"/>
    </source>
</evidence>
<organism evidence="1 2">
    <name type="scientific">Bauhinia variegata</name>
    <name type="common">Purple orchid tree</name>
    <name type="synonym">Phanera variegata</name>
    <dbReference type="NCBI Taxonomy" id="167791"/>
    <lineage>
        <taxon>Eukaryota</taxon>
        <taxon>Viridiplantae</taxon>
        <taxon>Streptophyta</taxon>
        <taxon>Embryophyta</taxon>
        <taxon>Tracheophyta</taxon>
        <taxon>Spermatophyta</taxon>
        <taxon>Magnoliopsida</taxon>
        <taxon>eudicotyledons</taxon>
        <taxon>Gunneridae</taxon>
        <taxon>Pentapetalae</taxon>
        <taxon>rosids</taxon>
        <taxon>fabids</taxon>
        <taxon>Fabales</taxon>
        <taxon>Fabaceae</taxon>
        <taxon>Cercidoideae</taxon>
        <taxon>Cercideae</taxon>
        <taxon>Bauhiniinae</taxon>
        <taxon>Bauhinia</taxon>
    </lineage>
</organism>
<proteinExistence type="predicted"/>
<accession>A0ACB9L813</accession>
<evidence type="ECO:0000313" key="1">
    <source>
        <dbReference type="EMBL" id="KAI4305891.1"/>
    </source>
</evidence>
<gene>
    <name evidence="1" type="ORF">L6164_029223</name>
</gene>
<dbReference type="Proteomes" id="UP000828941">
    <property type="component" value="Chromosome 12"/>
</dbReference>
<dbReference type="EMBL" id="CM039437">
    <property type="protein sequence ID" value="KAI4305891.1"/>
    <property type="molecule type" value="Genomic_DNA"/>
</dbReference>
<protein>
    <submittedName>
        <fullName evidence="1">Uncharacterized protein</fullName>
    </submittedName>
</protein>
<name>A0ACB9L813_BAUVA</name>
<reference evidence="1 2" key="1">
    <citation type="journal article" date="2022" name="DNA Res.">
        <title>Chromosomal-level genome assembly of the orchid tree Bauhinia variegata (Leguminosae; Cercidoideae) supports the allotetraploid origin hypothesis of Bauhinia.</title>
        <authorList>
            <person name="Zhong Y."/>
            <person name="Chen Y."/>
            <person name="Zheng D."/>
            <person name="Pang J."/>
            <person name="Liu Y."/>
            <person name="Luo S."/>
            <person name="Meng S."/>
            <person name="Qian L."/>
            <person name="Wei D."/>
            <person name="Dai S."/>
            <person name="Zhou R."/>
        </authorList>
    </citation>
    <scope>NUCLEOTIDE SEQUENCE [LARGE SCALE GENOMIC DNA]</scope>
    <source>
        <strain evidence="1">BV-YZ2020</strain>
    </source>
</reference>
<keyword evidence="2" id="KW-1185">Reference proteome</keyword>